<name>A0ACC0Y088_9ROSI</name>
<proteinExistence type="predicted"/>
<evidence type="ECO:0000313" key="2">
    <source>
        <dbReference type="Proteomes" id="UP001163603"/>
    </source>
</evidence>
<sequence>MSKMLFFAIMMNCLDPTLTLACTFDYRDPFTLPMLPNENKRATAAKFELASLYGGRVIASDHSTFESLEECKTEGSRSTVLFSIFRLFKHHEYATWYA</sequence>
<comment type="caution">
    <text evidence="1">The sequence shown here is derived from an EMBL/GenBank/DDBJ whole genome shotgun (WGS) entry which is preliminary data.</text>
</comment>
<organism evidence="1 2">
    <name type="scientific">Pistacia integerrima</name>
    <dbReference type="NCBI Taxonomy" id="434235"/>
    <lineage>
        <taxon>Eukaryota</taxon>
        <taxon>Viridiplantae</taxon>
        <taxon>Streptophyta</taxon>
        <taxon>Embryophyta</taxon>
        <taxon>Tracheophyta</taxon>
        <taxon>Spermatophyta</taxon>
        <taxon>Magnoliopsida</taxon>
        <taxon>eudicotyledons</taxon>
        <taxon>Gunneridae</taxon>
        <taxon>Pentapetalae</taxon>
        <taxon>rosids</taxon>
        <taxon>malvids</taxon>
        <taxon>Sapindales</taxon>
        <taxon>Anacardiaceae</taxon>
        <taxon>Pistacia</taxon>
    </lineage>
</organism>
<gene>
    <name evidence="1" type="ORF">Pint_08500</name>
</gene>
<reference evidence="2" key="1">
    <citation type="journal article" date="2023" name="G3 (Bethesda)">
        <title>Genome assembly and association tests identify interacting loci associated with vigor, precocity, and sex in interspecific pistachio rootstocks.</title>
        <authorList>
            <person name="Palmer W."/>
            <person name="Jacygrad E."/>
            <person name="Sagayaradj S."/>
            <person name="Cavanaugh K."/>
            <person name="Han R."/>
            <person name="Bertier L."/>
            <person name="Beede B."/>
            <person name="Kafkas S."/>
            <person name="Golino D."/>
            <person name="Preece J."/>
            <person name="Michelmore R."/>
        </authorList>
    </citation>
    <scope>NUCLEOTIDE SEQUENCE [LARGE SCALE GENOMIC DNA]</scope>
</reference>
<protein>
    <submittedName>
        <fullName evidence="1">Uncharacterized protein</fullName>
    </submittedName>
</protein>
<accession>A0ACC0Y088</accession>
<dbReference type="EMBL" id="CM047745">
    <property type="protein sequence ID" value="KAJ0026218.1"/>
    <property type="molecule type" value="Genomic_DNA"/>
</dbReference>
<keyword evidence="2" id="KW-1185">Reference proteome</keyword>
<dbReference type="Proteomes" id="UP001163603">
    <property type="component" value="Chromosome 10"/>
</dbReference>
<evidence type="ECO:0000313" key="1">
    <source>
        <dbReference type="EMBL" id="KAJ0026218.1"/>
    </source>
</evidence>